<dbReference type="GO" id="GO:0032259">
    <property type="term" value="P:methylation"/>
    <property type="evidence" value="ECO:0007669"/>
    <property type="project" value="UniProtKB-KW"/>
</dbReference>
<evidence type="ECO:0000256" key="4">
    <source>
        <dbReference type="ARBA" id="ARBA00022833"/>
    </source>
</evidence>
<dbReference type="Pfam" id="PF02574">
    <property type="entry name" value="S-methyl_trans"/>
    <property type="match status" value="1"/>
</dbReference>
<dbReference type="PANTHER" id="PTHR46015:SF1">
    <property type="entry name" value="HOMOCYSTEINE S-METHYLTRANSFERASE-LIKE ISOFORM 1"/>
    <property type="match status" value="1"/>
</dbReference>
<comment type="cofactor">
    <cofactor evidence="6">
        <name>Zn(2+)</name>
        <dbReference type="ChEBI" id="CHEBI:29105"/>
    </cofactor>
</comment>
<feature type="domain" description="Hcy-binding" evidence="8">
    <location>
        <begin position="19"/>
        <end position="334"/>
    </location>
</feature>
<evidence type="ECO:0000256" key="2">
    <source>
        <dbReference type="ARBA" id="ARBA00022679"/>
    </source>
</evidence>
<evidence type="ECO:0000259" key="8">
    <source>
        <dbReference type="PROSITE" id="PS50970"/>
    </source>
</evidence>
<feature type="binding site" evidence="6">
    <location>
        <position position="252"/>
    </location>
    <ligand>
        <name>Zn(2+)</name>
        <dbReference type="ChEBI" id="CHEBI:29105"/>
    </ligand>
</feature>
<dbReference type="GO" id="GO:0008898">
    <property type="term" value="F:S-adenosylmethionine-homocysteine S-methyltransferase activity"/>
    <property type="evidence" value="ECO:0007669"/>
    <property type="project" value="TreeGrafter"/>
</dbReference>
<dbReference type="SUPFAM" id="SSF82282">
    <property type="entry name" value="Homocysteine S-methyltransferase"/>
    <property type="match status" value="1"/>
</dbReference>
<dbReference type="AlphaFoldDB" id="A0A9P0FIZ1"/>
<dbReference type="InterPro" id="IPR036589">
    <property type="entry name" value="HCY_dom_sf"/>
</dbReference>
<dbReference type="PIRSF" id="PIRSF037505">
    <property type="entry name" value="Betaine_HMT"/>
    <property type="match status" value="1"/>
</dbReference>
<dbReference type="Gene3D" id="3.20.20.330">
    <property type="entry name" value="Homocysteine-binding-like domain"/>
    <property type="match status" value="1"/>
</dbReference>
<protein>
    <recommendedName>
        <fullName evidence="8">Hcy-binding domain-containing protein</fullName>
    </recommendedName>
</protein>
<keyword evidence="1 6" id="KW-0489">Methyltransferase</keyword>
<dbReference type="PROSITE" id="PS50970">
    <property type="entry name" value="HCY"/>
    <property type="match status" value="1"/>
</dbReference>
<dbReference type="FunFam" id="3.20.20.330:FF:000002">
    <property type="entry name" value="Homocysteine S-methyltransferase"/>
    <property type="match status" value="1"/>
</dbReference>
<dbReference type="GO" id="GO:0033528">
    <property type="term" value="P:S-methylmethionine cycle"/>
    <property type="evidence" value="ECO:0007669"/>
    <property type="project" value="TreeGrafter"/>
</dbReference>
<accession>A0A9P0FIZ1</accession>
<dbReference type="EMBL" id="OV121136">
    <property type="protein sequence ID" value="CAH0556426.1"/>
    <property type="molecule type" value="Genomic_DNA"/>
</dbReference>
<evidence type="ECO:0000313" key="10">
    <source>
        <dbReference type="Proteomes" id="UP001154078"/>
    </source>
</evidence>
<keyword evidence="3 6" id="KW-0479">Metal-binding</keyword>
<keyword evidence="2 6" id="KW-0808">Transferase</keyword>
<organism evidence="9 10">
    <name type="scientific">Brassicogethes aeneus</name>
    <name type="common">Rape pollen beetle</name>
    <name type="synonym">Meligethes aeneus</name>
    <dbReference type="NCBI Taxonomy" id="1431903"/>
    <lineage>
        <taxon>Eukaryota</taxon>
        <taxon>Metazoa</taxon>
        <taxon>Ecdysozoa</taxon>
        <taxon>Arthropoda</taxon>
        <taxon>Hexapoda</taxon>
        <taxon>Insecta</taxon>
        <taxon>Pterygota</taxon>
        <taxon>Neoptera</taxon>
        <taxon>Endopterygota</taxon>
        <taxon>Coleoptera</taxon>
        <taxon>Polyphaga</taxon>
        <taxon>Cucujiformia</taxon>
        <taxon>Nitidulidae</taxon>
        <taxon>Meligethinae</taxon>
        <taxon>Brassicogethes</taxon>
    </lineage>
</organism>
<feature type="compositionally biased region" description="Low complexity" evidence="7">
    <location>
        <begin position="1"/>
        <end position="17"/>
    </location>
</feature>
<reference evidence="9" key="1">
    <citation type="submission" date="2021-12" db="EMBL/GenBank/DDBJ databases">
        <authorList>
            <person name="King R."/>
        </authorList>
    </citation>
    <scope>NUCLEOTIDE SEQUENCE</scope>
</reference>
<name>A0A9P0FIZ1_BRAAE</name>
<dbReference type="GO" id="GO:0009086">
    <property type="term" value="P:methionine biosynthetic process"/>
    <property type="evidence" value="ECO:0007669"/>
    <property type="project" value="InterPro"/>
</dbReference>
<evidence type="ECO:0000256" key="3">
    <source>
        <dbReference type="ARBA" id="ARBA00022723"/>
    </source>
</evidence>
<dbReference type="PANTHER" id="PTHR46015">
    <property type="entry name" value="ZGC:172121"/>
    <property type="match status" value="1"/>
</dbReference>
<feature type="binding site" evidence="6">
    <location>
        <position position="319"/>
    </location>
    <ligand>
        <name>Zn(2+)</name>
        <dbReference type="ChEBI" id="CHEBI:29105"/>
    </ligand>
</feature>
<evidence type="ECO:0000313" key="9">
    <source>
        <dbReference type="EMBL" id="CAH0556426.1"/>
    </source>
</evidence>
<evidence type="ECO:0000256" key="1">
    <source>
        <dbReference type="ARBA" id="ARBA00022603"/>
    </source>
</evidence>
<sequence length="351" mass="39129">MAPPGVSSSSEVVSPSSTAHKMSGAEEKRIVVLDGGFATQLSCHVDKQIDGDVLWSSRFLATDKEAVINSHLDFLRAGSDIIMTNTYQADVKLYAKHLNMTEEEGYELIKESVELARTAIKRYSEEHPFSRQPKIVGSVGPYGASLHDGSEYTGSYAKTTPKEVIRDWHLPRISALVEAGVDMLGLETIPCKIEALVLIEMLKEKFPHVKAWLSFSVSQDGKTIANGEDFQDTVKYCYDLNPRQLIAVGVNCVAPSLVEKLINGINKDRKKNPIPLIVYPNSGESYNVEVGWINRDKCEPVETYVGKWLDMGVTWIGGCCRTYAIDVTRILREVEKWKRNQLKNQGTSQQT</sequence>
<dbReference type="GO" id="GO:0008270">
    <property type="term" value="F:zinc ion binding"/>
    <property type="evidence" value="ECO:0007669"/>
    <property type="project" value="InterPro"/>
</dbReference>
<keyword evidence="4 6" id="KW-0862">Zinc</keyword>
<dbReference type="NCBIfam" id="NF007020">
    <property type="entry name" value="PRK09485.1"/>
    <property type="match status" value="1"/>
</dbReference>
<comment type="pathway">
    <text evidence="5">Amino-acid biosynthesis; L-methionine biosynthesis via de novo pathway.</text>
</comment>
<evidence type="ECO:0000256" key="6">
    <source>
        <dbReference type="PROSITE-ProRule" id="PRU00333"/>
    </source>
</evidence>
<feature type="region of interest" description="Disordered" evidence="7">
    <location>
        <begin position="1"/>
        <end position="21"/>
    </location>
</feature>
<gene>
    <name evidence="9" type="ORF">MELIAE_LOCUS7366</name>
</gene>
<dbReference type="Proteomes" id="UP001154078">
    <property type="component" value="Chromosome 5"/>
</dbReference>
<keyword evidence="10" id="KW-1185">Reference proteome</keyword>
<dbReference type="InterPro" id="IPR003726">
    <property type="entry name" value="HCY_dom"/>
</dbReference>
<dbReference type="InterPro" id="IPR017226">
    <property type="entry name" value="BHMT-like"/>
</dbReference>
<evidence type="ECO:0000256" key="7">
    <source>
        <dbReference type="SAM" id="MobiDB-lite"/>
    </source>
</evidence>
<dbReference type="InterPro" id="IPR051486">
    <property type="entry name" value="Hcy_S-methyltransferase"/>
</dbReference>
<dbReference type="OrthoDB" id="261426at2759"/>
<proteinExistence type="predicted"/>
<feature type="binding site" evidence="6">
    <location>
        <position position="320"/>
    </location>
    <ligand>
        <name>Zn(2+)</name>
        <dbReference type="ChEBI" id="CHEBI:29105"/>
    </ligand>
</feature>
<evidence type="ECO:0000256" key="5">
    <source>
        <dbReference type="ARBA" id="ARBA00034478"/>
    </source>
</evidence>